<dbReference type="AlphaFoldDB" id="A0A9P5BUB1"/>
<sequence>MTVYNFCSYDLWLEPHVGSRVENVEHVAANGVYSRPFQAADETVGISLKVSKIEGNFKRPVQIEYSRNKSTIAYDLSLIDCLGQTGEIRYGKVVRNGNTTACAGHEAGLQLGNTQSKSFQCGAGAWCDDQAYLYEASQ</sequence>
<organism evidence="1 2">
    <name type="scientific">Didymella heteroderae</name>
    <dbReference type="NCBI Taxonomy" id="1769908"/>
    <lineage>
        <taxon>Eukaryota</taxon>
        <taxon>Fungi</taxon>
        <taxon>Dikarya</taxon>
        <taxon>Ascomycota</taxon>
        <taxon>Pezizomycotina</taxon>
        <taxon>Dothideomycetes</taxon>
        <taxon>Pleosporomycetidae</taxon>
        <taxon>Pleosporales</taxon>
        <taxon>Pleosporineae</taxon>
        <taxon>Didymellaceae</taxon>
        <taxon>Didymella</taxon>
    </lineage>
</organism>
<keyword evidence="2" id="KW-1185">Reference proteome</keyword>
<dbReference type="EMBL" id="SWKV01000227">
    <property type="protein sequence ID" value="KAF3030298.1"/>
    <property type="molecule type" value="Genomic_DNA"/>
</dbReference>
<name>A0A9P5BUB1_9PLEO</name>
<dbReference type="InterPro" id="IPR006771">
    <property type="entry name" value="CetA-like"/>
</dbReference>
<accession>A0A9P5BUB1</accession>
<dbReference type="Pfam" id="PF04681">
    <property type="entry name" value="Bys1"/>
    <property type="match status" value="1"/>
</dbReference>
<gene>
    <name evidence="1" type="ORF">E8E12_000928</name>
</gene>
<evidence type="ECO:0000313" key="1">
    <source>
        <dbReference type="EMBL" id="KAF3030298.1"/>
    </source>
</evidence>
<proteinExistence type="predicted"/>
<protein>
    <submittedName>
        <fullName evidence="1">Uncharacterized protein</fullName>
    </submittedName>
</protein>
<comment type="caution">
    <text evidence="1">The sequence shown here is derived from an EMBL/GenBank/DDBJ whole genome shotgun (WGS) entry which is preliminary data.</text>
</comment>
<evidence type="ECO:0000313" key="2">
    <source>
        <dbReference type="Proteomes" id="UP000758155"/>
    </source>
</evidence>
<dbReference type="OrthoDB" id="5144514at2759"/>
<reference evidence="1" key="1">
    <citation type="submission" date="2019-04" db="EMBL/GenBank/DDBJ databases">
        <title>Sequencing of skin fungus with MAO and IRED activity.</title>
        <authorList>
            <person name="Marsaioli A.J."/>
            <person name="Bonatto J.M.C."/>
            <person name="Reis Junior O."/>
        </authorList>
    </citation>
    <scope>NUCLEOTIDE SEQUENCE</scope>
    <source>
        <strain evidence="1">28M1</strain>
    </source>
</reference>
<dbReference type="Proteomes" id="UP000758155">
    <property type="component" value="Unassembled WGS sequence"/>
</dbReference>